<dbReference type="RefSeq" id="WP_271188900.1">
    <property type="nucleotide sequence ID" value="NZ_BSFP01000003.1"/>
</dbReference>
<evidence type="ECO:0000256" key="2">
    <source>
        <dbReference type="ARBA" id="ARBA00023015"/>
    </source>
</evidence>
<comment type="caution">
    <text evidence="5">The sequence shown here is derived from an EMBL/GenBank/DDBJ whole genome shotgun (WGS) entry which is preliminary data.</text>
</comment>
<evidence type="ECO:0008006" key="7">
    <source>
        <dbReference type="Google" id="ProtNLM"/>
    </source>
</evidence>
<dbReference type="GO" id="GO:0045892">
    <property type="term" value="P:negative regulation of DNA-templated transcription"/>
    <property type="evidence" value="ECO:0007669"/>
    <property type="project" value="InterPro"/>
</dbReference>
<keyword evidence="4" id="KW-0804">Transcription</keyword>
<dbReference type="Pfam" id="PF03965">
    <property type="entry name" value="Penicillinase_R"/>
    <property type="match status" value="1"/>
</dbReference>
<evidence type="ECO:0000256" key="1">
    <source>
        <dbReference type="ARBA" id="ARBA00011046"/>
    </source>
</evidence>
<comment type="similarity">
    <text evidence="1">Belongs to the BlaI transcriptional regulatory family.</text>
</comment>
<evidence type="ECO:0000313" key="5">
    <source>
        <dbReference type="EMBL" id="GLK99240.1"/>
    </source>
</evidence>
<keyword evidence="2" id="KW-0805">Transcription regulation</keyword>
<keyword evidence="6" id="KW-1185">Reference proteome</keyword>
<dbReference type="InterPro" id="IPR005650">
    <property type="entry name" value="BlaI_family"/>
</dbReference>
<evidence type="ECO:0000256" key="3">
    <source>
        <dbReference type="ARBA" id="ARBA00023125"/>
    </source>
</evidence>
<dbReference type="GO" id="GO:0003677">
    <property type="term" value="F:DNA binding"/>
    <property type="evidence" value="ECO:0007669"/>
    <property type="project" value="UniProtKB-KW"/>
</dbReference>
<keyword evidence="3" id="KW-0238">DNA-binding</keyword>
<evidence type="ECO:0000313" key="6">
    <source>
        <dbReference type="Proteomes" id="UP001143480"/>
    </source>
</evidence>
<reference evidence="5" key="1">
    <citation type="journal article" date="2014" name="Int. J. Syst. Evol. Microbiol.">
        <title>Complete genome sequence of Corynebacterium casei LMG S-19264T (=DSM 44701T), isolated from a smear-ripened cheese.</title>
        <authorList>
            <consortium name="US DOE Joint Genome Institute (JGI-PGF)"/>
            <person name="Walter F."/>
            <person name="Albersmeier A."/>
            <person name="Kalinowski J."/>
            <person name="Ruckert C."/>
        </authorList>
    </citation>
    <scope>NUCLEOTIDE SEQUENCE</scope>
    <source>
        <strain evidence="5">VKM Ac-1321</strain>
    </source>
</reference>
<evidence type="ECO:0000256" key="4">
    <source>
        <dbReference type="ARBA" id="ARBA00023163"/>
    </source>
</evidence>
<sequence>MTRHETPERRPWGSLEADVLAVLRAAPGPLTPAQVLECLGRGAAYNTIQTILTRLLDKGLTQRGPSPHGGRGHVYWPTHGTPTVIAQQMRALLNGPGDRRAVLREFTAELDPADAAVLRGLLAQVGDDPA</sequence>
<gene>
    <name evidence="5" type="ORF">GCM10017581_009810</name>
</gene>
<dbReference type="InterPro" id="IPR036390">
    <property type="entry name" value="WH_DNA-bd_sf"/>
</dbReference>
<organism evidence="5 6">
    <name type="scientific">Dactylosporangium matsuzakiense</name>
    <dbReference type="NCBI Taxonomy" id="53360"/>
    <lineage>
        <taxon>Bacteria</taxon>
        <taxon>Bacillati</taxon>
        <taxon>Actinomycetota</taxon>
        <taxon>Actinomycetes</taxon>
        <taxon>Micromonosporales</taxon>
        <taxon>Micromonosporaceae</taxon>
        <taxon>Dactylosporangium</taxon>
    </lineage>
</organism>
<name>A0A9W6KFE4_9ACTN</name>
<dbReference type="SUPFAM" id="SSF46785">
    <property type="entry name" value="Winged helix' DNA-binding domain"/>
    <property type="match status" value="1"/>
</dbReference>
<dbReference type="AlphaFoldDB" id="A0A9W6KFE4"/>
<accession>A0A9W6KFE4</accession>
<reference evidence="5" key="2">
    <citation type="submission" date="2023-01" db="EMBL/GenBank/DDBJ databases">
        <authorList>
            <person name="Sun Q."/>
            <person name="Evtushenko L."/>
        </authorList>
    </citation>
    <scope>NUCLEOTIDE SEQUENCE</scope>
    <source>
        <strain evidence="5">VKM Ac-1321</strain>
    </source>
</reference>
<proteinExistence type="inferred from homology"/>
<dbReference type="Gene3D" id="1.10.10.10">
    <property type="entry name" value="Winged helix-like DNA-binding domain superfamily/Winged helix DNA-binding domain"/>
    <property type="match status" value="1"/>
</dbReference>
<dbReference type="InterPro" id="IPR036388">
    <property type="entry name" value="WH-like_DNA-bd_sf"/>
</dbReference>
<protein>
    <recommendedName>
        <fullName evidence="7">Transcriptional regulator</fullName>
    </recommendedName>
</protein>
<dbReference type="Proteomes" id="UP001143480">
    <property type="component" value="Unassembled WGS sequence"/>
</dbReference>
<dbReference type="EMBL" id="BSFP01000003">
    <property type="protein sequence ID" value="GLK99240.1"/>
    <property type="molecule type" value="Genomic_DNA"/>
</dbReference>